<organism evidence="1 2">
    <name type="scientific">Belliella filtrata</name>
    <dbReference type="NCBI Taxonomy" id="2923435"/>
    <lineage>
        <taxon>Bacteria</taxon>
        <taxon>Pseudomonadati</taxon>
        <taxon>Bacteroidota</taxon>
        <taxon>Cytophagia</taxon>
        <taxon>Cytophagales</taxon>
        <taxon>Cyclobacteriaceae</taxon>
        <taxon>Belliella</taxon>
    </lineage>
</organism>
<dbReference type="Gene3D" id="2.120.10.30">
    <property type="entry name" value="TolB, C-terminal domain"/>
    <property type="match status" value="1"/>
</dbReference>
<keyword evidence="2" id="KW-1185">Reference proteome</keyword>
<sequence>MKSFRYVIVIFILIGCNQDRIGDLPLIEININKIDELSLSDVTNEVNFIRLETSMDSYIIYLSDLLHFNDKLYIKSSNQKVLVFDMDGNFIQKLGQEGDGPGEYKFIRSIMVNEQTREIYVPTTRKVLVYAPNHDLIREVLLENTWDYIGYFEGKMYSVEHKYSIPVENGFANHTSLYEINSELSVIDTLFIRKKTLPKKTASVYAHNHYLSIIDNDVYFYASFLSNEEIHRDTLYQIKENKLSPNLKLDFGKPVLNEKGVKLTLIFNIIQSKSFIICEYLHKGNKMFFLYNKNDSKGYNLKEGLLDENGNPVVFRPFDLSNDTFYYIKNPEYINKSIEESNPIIGVVTLK</sequence>
<dbReference type="RefSeq" id="WP_241349017.1">
    <property type="nucleotide sequence ID" value="NZ_JAKZGP010000043.1"/>
</dbReference>
<protein>
    <submittedName>
        <fullName evidence="1">6-bladed beta-propeller</fullName>
    </submittedName>
</protein>
<dbReference type="PROSITE" id="PS51257">
    <property type="entry name" value="PROKAR_LIPOPROTEIN"/>
    <property type="match status" value="1"/>
</dbReference>
<name>A0ABS9V2M0_9BACT</name>
<reference evidence="1" key="1">
    <citation type="submission" date="2022-03" db="EMBL/GenBank/DDBJ databases">
        <title>De novo assembled genomes of Belliella spp. (Cyclobacteriaceae) strains.</title>
        <authorList>
            <person name="Szabo A."/>
            <person name="Korponai K."/>
            <person name="Felfoldi T."/>
        </authorList>
    </citation>
    <scope>NUCLEOTIDE SEQUENCE</scope>
    <source>
        <strain evidence="1">DSM 111904</strain>
    </source>
</reference>
<proteinExistence type="predicted"/>
<gene>
    <name evidence="1" type="ORF">MM239_14705</name>
</gene>
<dbReference type="InterPro" id="IPR011042">
    <property type="entry name" value="6-blade_b-propeller_TolB-like"/>
</dbReference>
<evidence type="ECO:0000313" key="1">
    <source>
        <dbReference type="EMBL" id="MCH7410656.1"/>
    </source>
</evidence>
<dbReference type="Proteomes" id="UP001165489">
    <property type="component" value="Unassembled WGS sequence"/>
</dbReference>
<dbReference type="Pfam" id="PF17170">
    <property type="entry name" value="DUF5128"/>
    <property type="match status" value="1"/>
</dbReference>
<comment type="caution">
    <text evidence="1">The sequence shown here is derived from an EMBL/GenBank/DDBJ whole genome shotgun (WGS) entry which is preliminary data.</text>
</comment>
<dbReference type="EMBL" id="JAKZGP010000043">
    <property type="protein sequence ID" value="MCH7410656.1"/>
    <property type="molecule type" value="Genomic_DNA"/>
</dbReference>
<accession>A0ABS9V2M0</accession>
<evidence type="ECO:0000313" key="2">
    <source>
        <dbReference type="Proteomes" id="UP001165489"/>
    </source>
</evidence>